<gene>
    <name evidence="1" type="ORF">GBAR_LOCUS20214</name>
</gene>
<dbReference type="EMBL" id="CASHTH010002841">
    <property type="protein sequence ID" value="CAI8036028.1"/>
    <property type="molecule type" value="Genomic_DNA"/>
</dbReference>
<comment type="caution">
    <text evidence="1">The sequence shown here is derived from an EMBL/GenBank/DDBJ whole genome shotgun (WGS) entry which is preliminary data.</text>
</comment>
<name>A0AA35SUB3_GEOBA</name>
<protein>
    <submittedName>
        <fullName evidence="1">Uncharacterized protein</fullName>
    </submittedName>
</protein>
<reference evidence="1" key="1">
    <citation type="submission" date="2023-03" db="EMBL/GenBank/DDBJ databases">
        <authorList>
            <person name="Steffen K."/>
            <person name="Cardenas P."/>
        </authorList>
    </citation>
    <scope>NUCLEOTIDE SEQUENCE</scope>
</reference>
<keyword evidence="2" id="KW-1185">Reference proteome</keyword>
<accession>A0AA35SUB3</accession>
<evidence type="ECO:0000313" key="2">
    <source>
        <dbReference type="Proteomes" id="UP001174909"/>
    </source>
</evidence>
<dbReference type="AlphaFoldDB" id="A0AA35SUB3"/>
<evidence type="ECO:0000313" key="1">
    <source>
        <dbReference type="EMBL" id="CAI8036028.1"/>
    </source>
</evidence>
<proteinExistence type="predicted"/>
<sequence>MEENPEGVIVSPIIVPEIVYTIGMQDDSPIENFLYGGGVLIYSGDTPFYAVGKKGAPGQKIVPGNQGVMDVLNFTAQYITTTAAAVKPTPEGEKMIPSLEPFNPSRPAQLKVLEAENCDPIEVYAEAGGSADPVLFASPDMKGYFVHFHMETLGNKPDDYLAQVGLEIGELITNRFGELLDVEPQGKLTHDVG</sequence>
<organism evidence="1 2">
    <name type="scientific">Geodia barretti</name>
    <name type="common">Barrett's horny sponge</name>
    <dbReference type="NCBI Taxonomy" id="519541"/>
    <lineage>
        <taxon>Eukaryota</taxon>
        <taxon>Metazoa</taxon>
        <taxon>Porifera</taxon>
        <taxon>Demospongiae</taxon>
        <taxon>Heteroscleromorpha</taxon>
        <taxon>Tetractinellida</taxon>
        <taxon>Astrophorina</taxon>
        <taxon>Geodiidae</taxon>
        <taxon>Geodia</taxon>
    </lineage>
</organism>
<dbReference type="Proteomes" id="UP001174909">
    <property type="component" value="Unassembled WGS sequence"/>
</dbReference>